<keyword evidence="5 10" id="KW-0812">Transmembrane</keyword>
<keyword evidence="4 10" id="KW-0645">Protease</keyword>
<comment type="caution">
    <text evidence="10">Lacks conserved residue(s) required for the propagation of feature annotation.</text>
</comment>
<evidence type="ECO:0000313" key="14">
    <source>
        <dbReference type="Proteomes" id="UP001320420"/>
    </source>
</evidence>
<evidence type="ECO:0000256" key="10">
    <source>
        <dbReference type="RuleBase" id="RU362115"/>
    </source>
</evidence>
<keyword evidence="7 10" id="KW-0720">Serine protease</keyword>
<evidence type="ECO:0000256" key="1">
    <source>
        <dbReference type="ARBA" id="ARBA00000156"/>
    </source>
</evidence>
<keyword evidence="9 10" id="KW-0472">Membrane</keyword>
<evidence type="ECO:0000256" key="7">
    <source>
        <dbReference type="ARBA" id="ARBA00022825"/>
    </source>
</evidence>
<accession>A0AAN9US69</accession>
<keyword evidence="8 10" id="KW-1133">Transmembrane helix</keyword>
<feature type="transmembrane region" description="Helical" evidence="10">
    <location>
        <begin position="366"/>
        <end position="385"/>
    </location>
</feature>
<dbReference type="Proteomes" id="UP001320420">
    <property type="component" value="Unassembled WGS sequence"/>
</dbReference>
<feature type="transmembrane region" description="Helical" evidence="10">
    <location>
        <begin position="340"/>
        <end position="360"/>
    </location>
</feature>
<feature type="transmembrane region" description="Helical" evidence="10">
    <location>
        <begin position="180"/>
        <end position="200"/>
    </location>
</feature>
<feature type="compositionally biased region" description="Polar residues" evidence="11">
    <location>
        <begin position="43"/>
        <end position="52"/>
    </location>
</feature>
<dbReference type="SUPFAM" id="SSF144091">
    <property type="entry name" value="Rhomboid-like"/>
    <property type="match status" value="1"/>
</dbReference>
<dbReference type="PANTHER" id="PTHR22936">
    <property type="entry name" value="RHOMBOID-RELATED"/>
    <property type="match status" value="1"/>
</dbReference>
<comment type="similarity">
    <text evidence="3 10">Belongs to the peptidase S54 family.</text>
</comment>
<name>A0AAN9US69_9PEZI</name>
<sequence>MAANDYYDEGRSRSTRQAPAPYYSAYDNVYEPSVVSAQPPPSYVTQAPPSHQQDPRAGAATTSPFETAFDDHVYPASSHTTPMDSQNSFAQDTRYHGANDGNVSPVAGDDIPLQSQNKTPQAHVVGAPLEPMDSNDHVYDTAERGGRRGGAAGGAAAGRGIGKLHFGELGMLGSGEKRRIPFMVYLFTLIQIGVFIGELVKAANLTGTPIQTSPTFNPMIGPSTYVLINMGARYPPCMHNVKGIQDQTTHISWPCPWVTTSDITSPDYQCTLSQVCGFAGVPEPEYKVPPGLAQDPAPNQWFRFIVPIFMHAGFIHIGFNLLLQLTLGKEIERNIGSIRFFLVYMFAGIFANVFGANYAGTAMPSTGASGALFGIIALTLLDLLYSWAERRHPWRELIFIIIQIAISFALGLLPGLDNFAHIGGFLVGICLGISVLHSPNALRLKIGEDHFGGPSYSNLAGGGAGISSVAFPAFYRNPVGFFKGRKPLWWAWWLIRAAFLILIIVVFIVLLNSFYSNSSSCTWCKHLSCLDVNDWCKNTDIQIQTTTAAARATTPTPTAS</sequence>
<dbReference type="AlphaFoldDB" id="A0AAN9US69"/>
<evidence type="ECO:0000256" key="9">
    <source>
        <dbReference type="ARBA" id="ARBA00023136"/>
    </source>
</evidence>
<dbReference type="Gene3D" id="1.20.1540.10">
    <property type="entry name" value="Rhomboid-like"/>
    <property type="match status" value="1"/>
</dbReference>
<gene>
    <name evidence="13" type="ORF">SLS62_006751</name>
</gene>
<evidence type="ECO:0000256" key="11">
    <source>
        <dbReference type="SAM" id="MobiDB-lite"/>
    </source>
</evidence>
<comment type="subcellular location">
    <subcellularLocation>
        <location evidence="2 10">Membrane</location>
        <topology evidence="2 10">Multi-pass membrane protein</topology>
    </subcellularLocation>
</comment>
<comment type="catalytic activity">
    <reaction evidence="1 10">
        <text>Cleaves type-1 transmembrane domains using a catalytic dyad composed of serine and histidine that are contributed by different transmembrane domains.</text>
        <dbReference type="EC" id="3.4.21.105"/>
    </reaction>
</comment>
<comment type="caution">
    <text evidence="13">The sequence shown here is derived from an EMBL/GenBank/DDBJ whole genome shotgun (WGS) entry which is preliminary data.</text>
</comment>
<dbReference type="GO" id="GO:0016020">
    <property type="term" value="C:membrane"/>
    <property type="evidence" value="ECO:0007669"/>
    <property type="project" value="UniProtKB-SubCell"/>
</dbReference>
<evidence type="ECO:0000256" key="4">
    <source>
        <dbReference type="ARBA" id="ARBA00022670"/>
    </source>
</evidence>
<dbReference type="PANTHER" id="PTHR22936:SF69">
    <property type="entry name" value="RHOMBOID-LIKE PROTEIN"/>
    <property type="match status" value="1"/>
</dbReference>
<dbReference type="InterPro" id="IPR022764">
    <property type="entry name" value="Peptidase_S54_rhomboid_dom"/>
</dbReference>
<evidence type="ECO:0000313" key="13">
    <source>
        <dbReference type="EMBL" id="KAK7751345.1"/>
    </source>
</evidence>
<organism evidence="13 14">
    <name type="scientific">Diatrype stigma</name>
    <dbReference type="NCBI Taxonomy" id="117547"/>
    <lineage>
        <taxon>Eukaryota</taxon>
        <taxon>Fungi</taxon>
        <taxon>Dikarya</taxon>
        <taxon>Ascomycota</taxon>
        <taxon>Pezizomycotina</taxon>
        <taxon>Sordariomycetes</taxon>
        <taxon>Xylariomycetidae</taxon>
        <taxon>Xylariales</taxon>
        <taxon>Diatrypaceae</taxon>
        <taxon>Diatrype</taxon>
    </lineage>
</organism>
<dbReference type="GO" id="GO:0006508">
    <property type="term" value="P:proteolysis"/>
    <property type="evidence" value="ECO:0007669"/>
    <property type="project" value="UniProtKB-KW"/>
</dbReference>
<comment type="function">
    <text evidence="10">Serine protease involved in intramembrane proteolysis.</text>
</comment>
<dbReference type="InterPro" id="IPR035952">
    <property type="entry name" value="Rhomboid-like_sf"/>
</dbReference>
<feature type="transmembrane region" description="Helical" evidence="10">
    <location>
        <begin position="419"/>
        <end position="436"/>
    </location>
</feature>
<feature type="transmembrane region" description="Helical" evidence="10">
    <location>
        <begin position="456"/>
        <end position="475"/>
    </location>
</feature>
<evidence type="ECO:0000256" key="8">
    <source>
        <dbReference type="ARBA" id="ARBA00022989"/>
    </source>
</evidence>
<feature type="transmembrane region" description="Helical" evidence="10">
    <location>
        <begin position="490"/>
        <end position="511"/>
    </location>
</feature>
<keyword evidence="6 10" id="KW-0378">Hydrolase</keyword>
<evidence type="ECO:0000259" key="12">
    <source>
        <dbReference type="Pfam" id="PF01694"/>
    </source>
</evidence>
<protein>
    <recommendedName>
        <fullName evidence="10">Rhomboid-type serine protease</fullName>
        <ecNumber evidence="10">3.4.21.105</ecNumber>
    </recommendedName>
</protein>
<dbReference type="EC" id="3.4.21.105" evidence="10"/>
<evidence type="ECO:0000256" key="3">
    <source>
        <dbReference type="ARBA" id="ARBA00009045"/>
    </source>
</evidence>
<feature type="compositionally biased region" description="Polar residues" evidence="11">
    <location>
        <begin position="77"/>
        <end position="91"/>
    </location>
</feature>
<feature type="region of interest" description="Disordered" evidence="11">
    <location>
        <begin position="33"/>
        <end position="109"/>
    </location>
</feature>
<evidence type="ECO:0000256" key="2">
    <source>
        <dbReference type="ARBA" id="ARBA00004141"/>
    </source>
</evidence>
<evidence type="ECO:0000256" key="6">
    <source>
        <dbReference type="ARBA" id="ARBA00022801"/>
    </source>
</evidence>
<keyword evidence="14" id="KW-1185">Reference proteome</keyword>
<reference evidence="13 14" key="1">
    <citation type="submission" date="2024-02" db="EMBL/GenBank/DDBJ databases">
        <title>De novo assembly and annotation of 12 fungi associated with fruit tree decline syndrome in Ontario, Canada.</title>
        <authorList>
            <person name="Sulman M."/>
            <person name="Ellouze W."/>
            <person name="Ilyukhin E."/>
        </authorList>
    </citation>
    <scope>NUCLEOTIDE SEQUENCE [LARGE SCALE GENOMIC DNA]</scope>
    <source>
        <strain evidence="13 14">M11/M66-122</strain>
    </source>
</reference>
<proteinExistence type="inferred from homology"/>
<feature type="region of interest" description="Disordered" evidence="11">
    <location>
        <begin position="1"/>
        <end position="20"/>
    </location>
</feature>
<dbReference type="InterPro" id="IPR002610">
    <property type="entry name" value="Peptidase_S54_rhomboid-like"/>
</dbReference>
<feature type="transmembrane region" description="Helical" evidence="10">
    <location>
        <begin position="397"/>
        <end position="413"/>
    </location>
</feature>
<feature type="transmembrane region" description="Helical" evidence="10">
    <location>
        <begin position="304"/>
        <end position="328"/>
    </location>
</feature>
<dbReference type="Pfam" id="PF01694">
    <property type="entry name" value="Rhomboid"/>
    <property type="match status" value="1"/>
</dbReference>
<evidence type="ECO:0000256" key="5">
    <source>
        <dbReference type="ARBA" id="ARBA00022692"/>
    </source>
</evidence>
<dbReference type="EMBL" id="JAKJXP020000051">
    <property type="protein sequence ID" value="KAK7751345.1"/>
    <property type="molecule type" value="Genomic_DNA"/>
</dbReference>
<feature type="domain" description="Peptidase S54 rhomboid" evidence="12">
    <location>
        <begin position="299"/>
        <end position="436"/>
    </location>
</feature>
<dbReference type="GO" id="GO:0004252">
    <property type="term" value="F:serine-type endopeptidase activity"/>
    <property type="evidence" value="ECO:0007669"/>
    <property type="project" value="InterPro"/>
</dbReference>